<dbReference type="Pfam" id="PF00588">
    <property type="entry name" value="SpoU_methylase"/>
    <property type="match status" value="1"/>
</dbReference>
<keyword evidence="1 4" id="KW-0489">Methyltransferase</keyword>
<evidence type="ECO:0000256" key="1">
    <source>
        <dbReference type="ARBA" id="ARBA00022603"/>
    </source>
</evidence>
<keyword evidence="2 4" id="KW-0808">Transferase</keyword>
<dbReference type="STRING" id="1379910.TH63_02485"/>
<evidence type="ECO:0000313" key="5">
    <source>
        <dbReference type="Proteomes" id="UP000036458"/>
    </source>
</evidence>
<dbReference type="Gene3D" id="3.40.1280.10">
    <property type="match status" value="1"/>
</dbReference>
<dbReference type="InterPro" id="IPR029026">
    <property type="entry name" value="tRNA_m1G_MTases_N"/>
</dbReference>
<dbReference type="SUPFAM" id="SSF75217">
    <property type="entry name" value="alpha/beta knot"/>
    <property type="match status" value="1"/>
</dbReference>
<dbReference type="CDD" id="cd18103">
    <property type="entry name" value="SpoU-like_RlmB"/>
    <property type="match status" value="1"/>
</dbReference>
<dbReference type="SMART" id="SM00967">
    <property type="entry name" value="SpoU_sub_bind"/>
    <property type="match status" value="1"/>
</dbReference>
<dbReference type="GO" id="GO:0003723">
    <property type="term" value="F:RNA binding"/>
    <property type="evidence" value="ECO:0007669"/>
    <property type="project" value="InterPro"/>
</dbReference>
<evidence type="ECO:0000313" key="4">
    <source>
        <dbReference type="EMBL" id="AKQ47442.1"/>
    </source>
</evidence>
<gene>
    <name evidence="4" type="ORF">TH63_02485</name>
</gene>
<sequence>MENRNYRDREGGGKPRHFTTPKVDKMEMVFGLRPILEALHAGKTMEKIYLLKGVKHSISQEITELAKAADIPISLVPGEKLDQLTRKNHQGAVAYLSAISYSPLDEIVASLFEKGIDPLLVVLDRITDVRNFGAIARNAECMGAHAIVIPSRGAAQINADALKTSAGALNLIPVCREPNLKDTLHFLKQSGIRVVACTEKAEENLTDAGVDLTGPIAVLMGSEEDGISPEYLKRADLRVKIPMVGQIQSLNVSVASGIVLFEAMRQRKAGY</sequence>
<dbReference type="SUPFAM" id="SSF55315">
    <property type="entry name" value="L30e-like"/>
    <property type="match status" value="1"/>
</dbReference>
<dbReference type="PANTHER" id="PTHR46429:SF1">
    <property type="entry name" value="23S RRNA (GUANOSINE-2'-O-)-METHYLTRANSFERASE RLMB"/>
    <property type="match status" value="1"/>
</dbReference>
<dbReference type="GO" id="GO:0005829">
    <property type="term" value="C:cytosol"/>
    <property type="evidence" value="ECO:0007669"/>
    <property type="project" value="TreeGrafter"/>
</dbReference>
<dbReference type="EMBL" id="CP010777">
    <property type="protein sequence ID" value="AKQ47442.1"/>
    <property type="molecule type" value="Genomic_DNA"/>
</dbReference>
<dbReference type="Gene3D" id="3.30.1330.30">
    <property type="match status" value="1"/>
</dbReference>
<dbReference type="InterPro" id="IPR029028">
    <property type="entry name" value="Alpha/beta_knot_MTases"/>
</dbReference>
<dbReference type="GO" id="GO:0032259">
    <property type="term" value="P:methylation"/>
    <property type="evidence" value="ECO:0007669"/>
    <property type="project" value="UniProtKB-KW"/>
</dbReference>
<dbReference type="InterPro" id="IPR013123">
    <property type="entry name" value="SpoU_subst-bd"/>
</dbReference>
<accession>A0A0H4VU21</accession>
<protein>
    <submittedName>
        <fullName evidence="4">RNA methyltransferase</fullName>
    </submittedName>
</protein>
<dbReference type="AlphaFoldDB" id="A0A0H4VU21"/>
<dbReference type="InterPro" id="IPR029064">
    <property type="entry name" value="Ribosomal_eL30-like_sf"/>
</dbReference>
<dbReference type="OrthoDB" id="9794400at2"/>
<dbReference type="Pfam" id="PF08032">
    <property type="entry name" value="SpoU_sub_bind"/>
    <property type="match status" value="1"/>
</dbReference>
<dbReference type="KEGG" id="ruf:TH63_02485"/>
<evidence type="ECO:0000256" key="2">
    <source>
        <dbReference type="ARBA" id="ARBA00022679"/>
    </source>
</evidence>
<proteinExistence type="predicted"/>
<organism evidence="4 5">
    <name type="scientific">Rufibacter radiotolerans</name>
    <dbReference type="NCBI Taxonomy" id="1379910"/>
    <lineage>
        <taxon>Bacteria</taxon>
        <taxon>Pseudomonadati</taxon>
        <taxon>Bacteroidota</taxon>
        <taxon>Cytophagia</taxon>
        <taxon>Cytophagales</taxon>
        <taxon>Hymenobacteraceae</taxon>
        <taxon>Rufibacter</taxon>
    </lineage>
</organism>
<name>A0A0H4VU21_9BACT</name>
<evidence type="ECO:0000259" key="3">
    <source>
        <dbReference type="SMART" id="SM00967"/>
    </source>
</evidence>
<dbReference type="GO" id="GO:0008173">
    <property type="term" value="F:RNA methyltransferase activity"/>
    <property type="evidence" value="ECO:0007669"/>
    <property type="project" value="InterPro"/>
</dbReference>
<dbReference type="RefSeq" id="WP_048922536.1">
    <property type="nucleotide sequence ID" value="NZ_CP010777.1"/>
</dbReference>
<dbReference type="GO" id="GO:0006396">
    <property type="term" value="P:RNA processing"/>
    <property type="evidence" value="ECO:0007669"/>
    <property type="project" value="InterPro"/>
</dbReference>
<reference evidence="4 5" key="1">
    <citation type="submission" date="2015-01" db="EMBL/GenBank/DDBJ databases">
        <title>Rufibacter sp./DG31D/ whole genome sequencing.</title>
        <authorList>
            <person name="Kim M.K."/>
            <person name="Srinivasan S."/>
            <person name="Lee J.-J."/>
        </authorList>
    </citation>
    <scope>NUCLEOTIDE SEQUENCE [LARGE SCALE GENOMIC DNA]</scope>
    <source>
        <strain evidence="4 5">DG31D</strain>
    </source>
</reference>
<dbReference type="NCBIfam" id="TIGR00186">
    <property type="entry name" value="rRNA_methyl_3"/>
    <property type="match status" value="1"/>
</dbReference>
<keyword evidence="5" id="KW-1185">Reference proteome</keyword>
<feature type="domain" description="RNA 2-O ribose methyltransferase substrate binding" evidence="3">
    <location>
        <begin position="28"/>
        <end position="102"/>
    </location>
</feature>
<dbReference type="PANTHER" id="PTHR46429">
    <property type="entry name" value="23S RRNA (GUANOSINE-2'-O-)-METHYLTRANSFERASE RLMB"/>
    <property type="match status" value="1"/>
</dbReference>
<dbReference type="InterPro" id="IPR004441">
    <property type="entry name" value="rRNA_MeTrfase_TrmH"/>
</dbReference>
<dbReference type="PATRIC" id="fig|1379910.4.peg.532"/>
<dbReference type="InterPro" id="IPR001537">
    <property type="entry name" value="SpoU_MeTrfase"/>
</dbReference>
<dbReference type="Proteomes" id="UP000036458">
    <property type="component" value="Chromosome"/>
</dbReference>